<dbReference type="InterPro" id="IPR020422">
    <property type="entry name" value="TYR_PHOSPHATASE_DUAL_dom"/>
</dbReference>
<dbReference type="GO" id="GO:0070372">
    <property type="term" value="P:regulation of ERK1 and ERK2 cascade"/>
    <property type="evidence" value="ECO:0007669"/>
    <property type="project" value="TreeGrafter"/>
</dbReference>
<accession>A0A8H7SQ00</accession>
<comment type="caution">
    <text evidence="5">The sequence shown here is derived from an EMBL/GenBank/DDBJ whole genome shotgun (WGS) entry which is preliminary data.</text>
</comment>
<name>A0A8H7SQ00_9FUNG</name>
<evidence type="ECO:0000259" key="4">
    <source>
        <dbReference type="PROSITE" id="PS50056"/>
    </source>
</evidence>
<evidence type="ECO:0000256" key="1">
    <source>
        <dbReference type="ARBA" id="ARBA00009649"/>
    </source>
</evidence>
<dbReference type="SUPFAM" id="SSF52799">
    <property type="entry name" value="(Phosphotyrosine protein) phosphatases II"/>
    <property type="match status" value="1"/>
</dbReference>
<dbReference type="InterPro" id="IPR052449">
    <property type="entry name" value="STYX-Interacting_Phosphatase"/>
</dbReference>
<dbReference type="GO" id="GO:0062026">
    <property type="term" value="P:negative regulation of SCF-dependent proteasomal ubiquitin-dependent catabolic process"/>
    <property type="evidence" value="ECO:0007669"/>
    <property type="project" value="TreeGrafter"/>
</dbReference>
<evidence type="ECO:0000313" key="6">
    <source>
        <dbReference type="Proteomes" id="UP000613177"/>
    </source>
</evidence>
<protein>
    <submittedName>
        <fullName evidence="5">Uncharacterized protein</fullName>
    </submittedName>
</protein>
<dbReference type="Proteomes" id="UP000613177">
    <property type="component" value="Unassembled WGS sequence"/>
</dbReference>
<keyword evidence="6" id="KW-1185">Reference proteome</keyword>
<proteinExistence type="inferred from homology"/>
<evidence type="ECO:0000259" key="3">
    <source>
        <dbReference type="PROSITE" id="PS50054"/>
    </source>
</evidence>
<feature type="domain" description="Tyrosine specific protein phosphatases" evidence="4">
    <location>
        <begin position="96"/>
        <end position="150"/>
    </location>
</feature>
<evidence type="ECO:0000313" key="5">
    <source>
        <dbReference type="EMBL" id="KAG2234704.1"/>
    </source>
</evidence>
<dbReference type="PROSITE" id="PS50054">
    <property type="entry name" value="TYR_PHOSPHATASE_DUAL"/>
    <property type="match status" value="1"/>
</dbReference>
<dbReference type="Gene3D" id="3.90.190.10">
    <property type="entry name" value="Protein tyrosine phosphatase superfamily"/>
    <property type="match status" value="1"/>
</dbReference>
<sequence length="224" mass="25870">MEEASVAPTLNKEYFNNAYCGMDDWVYEMRREIQEIVPGVYLGPFSACRQVQYLKEKGITHITCFVDLDEAKLFRTETMAAYFNYQQLIVSDSNLQNLIQYFPSTSEYIRNVLANHGKVVVCCNGGMSRSPTFVIAYVMETFNIDASQAYHFEYEPIYKARQSNTAIGMNEDHTGQQINRRRRRSVPDDDTNSNYQLQDSKRLSRLEDQAPQQNLNAGYISMLL</sequence>
<reference evidence="5" key="1">
    <citation type="submission" date="2021-01" db="EMBL/GenBank/DDBJ databases">
        <title>Metabolic potential, ecology and presence of endohyphal bacteria is reflected in genomic diversity of Mucoromycotina.</title>
        <authorList>
            <person name="Muszewska A."/>
            <person name="Okrasinska A."/>
            <person name="Steczkiewicz K."/>
            <person name="Drgas O."/>
            <person name="Orlowska M."/>
            <person name="Perlinska-Lenart U."/>
            <person name="Aleksandrzak-Piekarczyk T."/>
            <person name="Szatraj K."/>
            <person name="Zielenkiewicz U."/>
            <person name="Pilsyk S."/>
            <person name="Malc E."/>
            <person name="Mieczkowski P."/>
            <person name="Kruszewska J.S."/>
            <person name="Biernat P."/>
            <person name="Pawlowska J."/>
        </authorList>
    </citation>
    <scope>NUCLEOTIDE SEQUENCE</scope>
    <source>
        <strain evidence="5">WA0000018081</strain>
    </source>
</reference>
<dbReference type="EMBL" id="JAEPRE010000047">
    <property type="protein sequence ID" value="KAG2234704.1"/>
    <property type="molecule type" value="Genomic_DNA"/>
</dbReference>
<dbReference type="PANTHER" id="PTHR46588">
    <property type="entry name" value="SERINE/THREONINE/TYROSINE-INTERACTING PROTEIN"/>
    <property type="match status" value="1"/>
</dbReference>
<evidence type="ECO:0000256" key="2">
    <source>
        <dbReference type="SAM" id="MobiDB-lite"/>
    </source>
</evidence>
<gene>
    <name evidence="5" type="ORF">INT48_004142</name>
</gene>
<dbReference type="Pfam" id="PF00782">
    <property type="entry name" value="DSPc"/>
    <property type="match status" value="1"/>
</dbReference>
<dbReference type="InterPro" id="IPR000387">
    <property type="entry name" value="Tyr_Pase_dom"/>
</dbReference>
<comment type="similarity">
    <text evidence="1">Belongs to the protein-tyrosine phosphatase family. Non-receptor class subfamily.</text>
</comment>
<dbReference type="PROSITE" id="PS50056">
    <property type="entry name" value="TYR_PHOSPHATASE_2"/>
    <property type="match status" value="1"/>
</dbReference>
<dbReference type="SMART" id="SM00195">
    <property type="entry name" value="DSPc"/>
    <property type="match status" value="1"/>
</dbReference>
<feature type="region of interest" description="Disordered" evidence="2">
    <location>
        <begin position="165"/>
        <end position="195"/>
    </location>
</feature>
<dbReference type="GO" id="GO:1990444">
    <property type="term" value="F:F-box domain binding"/>
    <property type="evidence" value="ECO:0007669"/>
    <property type="project" value="TreeGrafter"/>
</dbReference>
<dbReference type="PANTHER" id="PTHR46588:SF1">
    <property type="entry name" value="SERINE_THREONINE_TYROSINE-INTERACTING PROTEIN"/>
    <property type="match status" value="1"/>
</dbReference>
<dbReference type="InterPro" id="IPR000340">
    <property type="entry name" value="Dual-sp_phosphatase_cat-dom"/>
</dbReference>
<dbReference type="GO" id="GO:0005654">
    <property type="term" value="C:nucleoplasm"/>
    <property type="evidence" value="ECO:0007669"/>
    <property type="project" value="TreeGrafter"/>
</dbReference>
<dbReference type="GO" id="GO:0005737">
    <property type="term" value="C:cytoplasm"/>
    <property type="evidence" value="ECO:0007669"/>
    <property type="project" value="TreeGrafter"/>
</dbReference>
<dbReference type="GO" id="GO:0140096">
    <property type="term" value="F:catalytic activity, acting on a protein"/>
    <property type="evidence" value="ECO:0007669"/>
    <property type="project" value="UniProtKB-ARBA"/>
</dbReference>
<feature type="domain" description="Tyrosine-protein phosphatase" evidence="3">
    <location>
        <begin position="32"/>
        <end position="186"/>
    </location>
</feature>
<organism evidence="5 6">
    <name type="scientific">Thamnidium elegans</name>
    <dbReference type="NCBI Taxonomy" id="101142"/>
    <lineage>
        <taxon>Eukaryota</taxon>
        <taxon>Fungi</taxon>
        <taxon>Fungi incertae sedis</taxon>
        <taxon>Mucoromycota</taxon>
        <taxon>Mucoromycotina</taxon>
        <taxon>Mucoromycetes</taxon>
        <taxon>Mucorales</taxon>
        <taxon>Mucorineae</taxon>
        <taxon>Mucoraceae</taxon>
        <taxon>Thamnidium</taxon>
    </lineage>
</organism>
<dbReference type="InterPro" id="IPR029021">
    <property type="entry name" value="Prot-tyrosine_phosphatase-like"/>
</dbReference>
<dbReference type="AlphaFoldDB" id="A0A8H7SQ00"/>